<dbReference type="InterPro" id="IPR002877">
    <property type="entry name" value="RNA_MeTrfase_FtsJ_dom"/>
</dbReference>
<proteinExistence type="predicted"/>
<comment type="caution">
    <text evidence="9">The sequence shown here is derived from an EMBL/GenBank/DDBJ whole genome shotgun (WGS) entry which is preliminary data.</text>
</comment>
<evidence type="ECO:0000256" key="2">
    <source>
        <dbReference type="ARBA" id="ARBA00021134"/>
    </source>
</evidence>
<dbReference type="Proteomes" id="UP001430953">
    <property type="component" value="Unassembled WGS sequence"/>
</dbReference>
<dbReference type="GO" id="GO:0004483">
    <property type="term" value="F:methyltransferase cap1 activity"/>
    <property type="evidence" value="ECO:0007669"/>
    <property type="project" value="TreeGrafter"/>
</dbReference>
<feature type="domain" description="Adrift-type SAM-dependent 2'-O-MTase" evidence="8">
    <location>
        <begin position="111"/>
        <end position="331"/>
    </location>
</feature>
<evidence type="ECO:0000313" key="9">
    <source>
        <dbReference type="EMBL" id="KAL0125184.1"/>
    </source>
</evidence>
<dbReference type="AlphaFoldDB" id="A0AAW2GAG0"/>
<evidence type="ECO:0000256" key="5">
    <source>
        <dbReference type="ARBA" id="ARBA00022691"/>
    </source>
</evidence>
<feature type="active site" description="Proton acceptor" evidence="7">
    <location>
        <position position="284"/>
    </location>
</feature>
<sequence>MEEENRFSSKQPEIMLQDNWNKDLLSNIKTMFKKQFTISILNKTEHTLPKPEFMFKESPWQLDPLQKLKKKLNKVKSQLNNFNLGKWQQHTNRMNVAGDIVRTVKENIQAELVTQAWCKFYEIASTFSLVPLNNVCCDVNDKNFRSIHLCEAPGAFVTALNHWLKINASDVKWDWLAVTLNPYCEGNPYGHMVADDRFIRHTLKHWYFGDDNTGDIMDVRNLDALVKKFESLDRKERTLLITADGSIDCTDVPGEQESTVAQLHYCETVACMHLLQKGGNFLLKLFTLFEHQSVCLMYLLSCVFHEVSVTKPVTSKGGNSEMYVVCINFKGREYIAPYLPVLRDYYSNAFPANAMFRLQDIPGDFLQRIYCCNNYFQQRQCEVIWDNIRTFRTREDSSSKTPHIKRLISAKYIENCRLIKIDPANEIVGRELIERSSNQFVNKKCHVDSYNERCKRQDLGSQERLLQIWDNVKEIEWPAEKFFVLHLQALPETFEIQTGKSFNKIRSSRFCDSKILQMLIEIDNVMQDMRTTISFPSAEITKELAQPIDLSYEILNFQFVQNYDSHQTITEIYYRLEKLQPEQTLIFIGYSLLTQLNVDLLYFLGNFFNKIIAEVHDNEGYRLKLETYRRDEKALNYLREIMNASYDAHKKNMALWSIIPITILYECDQFPVMVLLNHLMIKLYAHHIINTI</sequence>
<dbReference type="InterPro" id="IPR025807">
    <property type="entry name" value="Adrift-typ_MeTrfase"/>
</dbReference>
<organism evidence="9 10">
    <name type="scientific">Cardiocondyla obscurior</name>
    <dbReference type="NCBI Taxonomy" id="286306"/>
    <lineage>
        <taxon>Eukaryota</taxon>
        <taxon>Metazoa</taxon>
        <taxon>Ecdysozoa</taxon>
        <taxon>Arthropoda</taxon>
        <taxon>Hexapoda</taxon>
        <taxon>Insecta</taxon>
        <taxon>Pterygota</taxon>
        <taxon>Neoptera</taxon>
        <taxon>Endopterygota</taxon>
        <taxon>Hymenoptera</taxon>
        <taxon>Apocrita</taxon>
        <taxon>Aculeata</taxon>
        <taxon>Formicoidea</taxon>
        <taxon>Formicidae</taxon>
        <taxon>Myrmicinae</taxon>
        <taxon>Cardiocondyla</taxon>
    </lineage>
</organism>
<evidence type="ECO:0000256" key="1">
    <source>
        <dbReference type="ARBA" id="ARBA00012770"/>
    </source>
</evidence>
<evidence type="ECO:0000313" key="10">
    <source>
        <dbReference type="Proteomes" id="UP001430953"/>
    </source>
</evidence>
<dbReference type="GO" id="GO:0032259">
    <property type="term" value="P:methylation"/>
    <property type="evidence" value="ECO:0007669"/>
    <property type="project" value="UniProtKB-KW"/>
</dbReference>
<comment type="catalytic activity">
    <reaction evidence="6">
        <text>a 5'-end (N(7)-methyl 5'-triphosphoguanosine)-(2'-O-methyl-ribonucleoside)-(ribonucleotide) in mRNA + S-adenosyl-L-methionine = a 5'-end (N(7)-methyl 5'-triphosphoguanosine)-(2'-O-methyl-ribonucleoside)-(2'-O-methyl-ribonucleotide) in mRNA + S-adenosyl-L-homocysteine + H(+)</text>
        <dbReference type="Rhea" id="RHEA:67024"/>
        <dbReference type="Rhea" id="RHEA-COMP:17169"/>
        <dbReference type="Rhea" id="RHEA-COMP:17170"/>
        <dbReference type="ChEBI" id="CHEBI:15378"/>
        <dbReference type="ChEBI" id="CHEBI:57856"/>
        <dbReference type="ChEBI" id="CHEBI:59789"/>
        <dbReference type="ChEBI" id="CHEBI:167612"/>
        <dbReference type="ChEBI" id="CHEBI:167614"/>
        <dbReference type="EC" id="2.1.1.296"/>
    </reaction>
</comment>
<dbReference type="Pfam" id="PF01728">
    <property type="entry name" value="FtsJ"/>
    <property type="match status" value="1"/>
</dbReference>
<dbReference type="EMBL" id="JADYXP020000004">
    <property type="protein sequence ID" value="KAL0125184.1"/>
    <property type="molecule type" value="Genomic_DNA"/>
</dbReference>
<reference evidence="9 10" key="1">
    <citation type="submission" date="2023-03" db="EMBL/GenBank/DDBJ databases">
        <title>High recombination rates correlate with genetic variation in Cardiocondyla obscurior ants.</title>
        <authorList>
            <person name="Errbii M."/>
        </authorList>
    </citation>
    <scope>NUCLEOTIDE SEQUENCE [LARGE SCALE GENOMIC DNA]</scope>
    <source>
        <strain evidence="9">Alpha-2009</strain>
        <tissue evidence="9">Whole body</tissue>
    </source>
</reference>
<dbReference type="GO" id="GO:0006370">
    <property type="term" value="P:7-methylguanosine mRNA capping"/>
    <property type="evidence" value="ECO:0007669"/>
    <property type="project" value="TreeGrafter"/>
</dbReference>
<evidence type="ECO:0000256" key="7">
    <source>
        <dbReference type="PROSITE-ProRule" id="PRU00946"/>
    </source>
</evidence>
<feature type="binding site" evidence="7">
    <location>
        <position position="173"/>
    </location>
    <ligand>
        <name>S-adenosyl-L-methionine</name>
        <dbReference type="ChEBI" id="CHEBI:59789"/>
    </ligand>
</feature>
<evidence type="ECO:0000256" key="4">
    <source>
        <dbReference type="ARBA" id="ARBA00022679"/>
    </source>
</evidence>
<keyword evidence="10" id="KW-1185">Reference proteome</keyword>
<dbReference type="InterPro" id="IPR050851">
    <property type="entry name" value="mRNA_Cap_2O-Ribose_MeTrfase"/>
</dbReference>
<dbReference type="GO" id="GO:0120550">
    <property type="term" value="F:methyltransferase cap2 activity"/>
    <property type="evidence" value="ECO:0007669"/>
    <property type="project" value="UniProtKB-EC"/>
</dbReference>
<dbReference type="InterPro" id="IPR029063">
    <property type="entry name" value="SAM-dependent_MTases_sf"/>
</dbReference>
<name>A0AAW2GAG0_9HYME</name>
<dbReference type="EC" id="2.1.1.296" evidence="1"/>
<keyword evidence="4 7" id="KW-0808">Transferase</keyword>
<feature type="binding site" evidence="7">
    <location>
        <position position="244"/>
    </location>
    <ligand>
        <name>S-adenosyl-L-methionine</name>
        <dbReference type="ChEBI" id="CHEBI:59789"/>
    </ligand>
</feature>
<evidence type="ECO:0000256" key="3">
    <source>
        <dbReference type="ARBA" id="ARBA00022603"/>
    </source>
</evidence>
<dbReference type="SUPFAM" id="SSF53335">
    <property type="entry name" value="S-adenosyl-L-methionine-dependent methyltransferases"/>
    <property type="match status" value="1"/>
</dbReference>
<evidence type="ECO:0000259" key="8">
    <source>
        <dbReference type="PROSITE" id="PS51614"/>
    </source>
</evidence>
<dbReference type="GO" id="GO:0005737">
    <property type="term" value="C:cytoplasm"/>
    <property type="evidence" value="ECO:0007669"/>
    <property type="project" value="TreeGrafter"/>
</dbReference>
<dbReference type="Gene3D" id="3.40.50.12760">
    <property type="match status" value="1"/>
</dbReference>
<keyword evidence="3 7" id="KW-0489">Methyltransferase</keyword>
<dbReference type="PANTHER" id="PTHR16121">
    <property type="entry name" value="CAP-SPECIFIC MRNA (NUCLEOSIDE-2'-O-)-METHYLTRANSFERASE 1-RELATED"/>
    <property type="match status" value="1"/>
</dbReference>
<accession>A0AAW2GAG0</accession>
<gene>
    <name evidence="9" type="ORF">PUN28_004371</name>
</gene>
<protein>
    <recommendedName>
        <fullName evidence="2">Cap-specific mRNA (nucleoside-2'-O-)-methyltransferase 2</fullName>
        <ecNumber evidence="1">2.1.1.296</ecNumber>
    </recommendedName>
</protein>
<dbReference type="GO" id="GO:0005634">
    <property type="term" value="C:nucleus"/>
    <property type="evidence" value="ECO:0007669"/>
    <property type="project" value="UniProtKB-ARBA"/>
</dbReference>
<feature type="binding site" evidence="7">
    <location>
        <position position="154"/>
    </location>
    <ligand>
        <name>S-adenosyl-L-methionine</name>
        <dbReference type="ChEBI" id="CHEBI:59789"/>
    </ligand>
</feature>
<dbReference type="PROSITE" id="PS51614">
    <property type="entry name" value="SAM_MT_ADRIFT"/>
    <property type="match status" value="1"/>
</dbReference>
<dbReference type="PANTHER" id="PTHR16121:SF2">
    <property type="entry name" value="CAP-SPECIFIC MRNA (NUCLEOSIDE-2'-O-)-METHYLTRANSFERASE 2"/>
    <property type="match status" value="1"/>
</dbReference>
<evidence type="ECO:0000256" key="6">
    <source>
        <dbReference type="ARBA" id="ARBA00049477"/>
    </source>
</evidence>
<keyword evidence="5 7" id="KW-0949">S-adenosyl-L-methionine</keyword>